<gene>
    <name evidence="2" type="ORF">MVEN_00185300</name>
</gene>
<dbReference type="EMBL" id="JACAZI010000002">
    <property type="protein sequence ID" value="KAF7368614.1"/>
    <property type="molecule type" value="Genomic_DNA"/>
</dbReference>
<reference evidence="2" key="1">
    <citation type="submission" date="2020-05" db="EMBL/GenBank/DDBJ databases">
        <title>Mycena genomes resolve the evolution of fungal bioluminescence.</title>
        <authorList>
            <person name="Tsai I.J."/>
        </authorList>
    </citation>
    <scope>NUCLEOTIDE SEQUENCE</scope>
    <source>
        <strain evidence="2">CCC161011</strain>
    </source>
</reference>
<dbReference type="OrthoDB" id="8964853at2759"/>
<feature type="compositionally biased region" description="Polar residues" evidence="1">
    <location>
        <begin position="261"/>
        <end position="275"/>
    </location>
</feature>
<keyword evidence="3" id="KW-1185">Reference proteome</keyword>
<sequence>MLPGEDRTGQEPAPIDESVAVAIAVNEDIQPIAILTTPTRASRFPGCLREFTTQPVATHEAAQPDDNIKFNVPPQSPSFGCHPPPALALCHGPPPPAPLPRRANTAERRATHNAVEKMRRETLNGRFLTLASPSSTHVAPPPEQGCDLNTARQHRVLGAQKLRASAREAEGLRRVSSFFGIVSLRTEEGRRGDIITFRLWTFLRKRTNGARVLQLNVPVRSEAHQVVLGTELEDFDLTLEDGPELKSGDEGGRNEAESPSPVAQQVLSPTASSPHEQLAGFSAPVPSTPAQCFVFDVSAPPALTSAASSTTHTRMLQVRHATLGWASMGRGVLCLEAKGWTARTAGANGHGHGLGELQFRAPHVPDDAGAAAGAGGDEAPGSV</sequence>
<accession>A0A8H6Z1B0</accession>
<feature type="compositionally biased region" description="Basic and acidic residues" evidence="1">
    <location>
        <begin position="243"/>
        <end position="256"/>
    </location>
</feature>
<evidence type="ECO:0000256" key="1">
    <source>
        <dbReference type="SAM" id="MobiDB-lite"/>
    </source>
</evidence>
<dbReference type="Proteomes" id="UP000620124">
    <property type="component" value="Unassembled WGS sequence"/>
</dbReference>
<proteinExistence type="predicted"/>
<organism evidence="2 3">
    <name type="scientific">Mycena venus</name>
    <dbReference type="NCBI Taxonomy" id="2733690"/>
    <lineage>
        <taxon>Eukaryota</taxon>
        <taxon>Fungi</taxon>
        <taxon>Dikarya</taxon>
        <taxon>Basidiomycota</taxon>
        <taxon>Agaricomycotina</taxon>
        <taxon>Agaricomycetes</taxon>
        <taxon>Agaricomycetidae</taxon>
        <taxon>Agaricales</taxon>
        <taxon>Marasmiineae</taxon>
        <taxon>Mycenaceae</taxon>
        <taxon>Mycena</taxon>
    </lineage>
</organism>
<dbReference type="InterPro" id="IPR036638">
    <property type="entry name" value="HLH_DNA-bd_sf"/>
</dbReference>
<dbReference type="SUPFAM" id="SSF47459">
    <property type="entry name" value="HLH, helix-loop-helix DNA-binding domain"/>
    <property type="match status" value="1"/>
</dbReference>
<feature type="region of interest" description="Disordered" evidence="1">
    <location>
        <begin position="238"/>
        <end position="283"/>
    </location>
</feature>
<dbReference type="GO" id="GO:0046983">
    <property type="term" value="F:protein dimerization activity"/>
    <property type="evidence" value="ECO:0007669"/>
    <property type="project" value="InterPro"/>
</dbReference>
<comment type="caution">
    <text evidence="2">The sequence shown here is derived from an EMBL/GenBank/DDBJ whole genome shotgun (WGS) entry which is preliminary data.</text>
</comment>
<name>A0A8H6Z1B0_9AGAR</name>
<evidence type="ECO:0000313" key="3">
    <source>
        <dbReference type="Proteomes" id="UP000620124"/>
    </source>
</evidence>
<dbReference type="AlphaFoldDB" id="A0A8H6Z1B0"/>
<evidence type="ECO:0000313" key="2">
    <source>
        <dbReference type="EMBL" id="KAF7368614.1"/>
    </source>
</evidence>
<protein>
    <submittedName>
        <fullName evidence="2">Transcription factor</fullName>
    </submittedName>
</protein>